<sequence length="102" mass="12077">MKHSGKCESEYCIVYLPRLLISGIYAIGSKFLNPREVFFREIMFCVFRRDIDRQKFCKYGWDNLFRKSSIVKGCGSENHIISNRSINKLVIDTFRKCKRAKK</sequence>
<dbReference type="EMBL" id="KI294681">
    <property type="protein sequence ID" value="ESA03949.1"/>
    <property type="molecule type" value="Genomic_DNA"/>
</dbReference>
<organism evidence="1">
    <name type="scientific">Rhizophagus irregularis (strain DAOM 181602 / DAOM 197198 / MUCL 43194)</name>
    <name type="common">Arbuscular mycorrhizal fungus</name>
    <name type="synonym">Glomus intraradices</name>
    <dbReference type="NCBI Taxonomy" id="747089"/>
    <lineage>
        <taxon>Eukaryota</taxon>
        <taxon>Fungi</taxon>
        <taxon>Fungi incertae sedis</taxon>
        <taxon>Mucoromycota</taxon>
        <taxon>Glomeromycotina</taxon>
        <taxon>Glomeromycetes</taxon>
        <taxon>Glomerales</taxon>
        <taxon>Glomeraceae</taxon>
        <taxon>Rhizophagus</taxon>
    </lineage>
</organism>
<evidence type="ECO:0000313" key="1">
    <source>
        <dbReference type="EMBL" id="ESA03949.1"/>
    </source>
</evidence>
<dbReference type="HOGENOM" id="CLU_2360838_0_0_1"/>
<reference evidence="1" key="1">
    <citation type="submission" date="2013-07" db="EMBL/GenBank/DDBJ databases">
        <title>The genome of an arbuscular mycorrhizal fungus provides insights into the evolution of the oldest plant symbiosis.</title>
        <authorList>
            <consortium name="DOE Joint Genome Institute"/>
            <person name="Tisserant E."/>
            <person name="Malbreil M."/>
            <person name="Kuo A."/>
            <person name="Kohler A."/>
            <person name="Symeonidi A."/>
            <person name="Balestrini R."/>
            <person name="Charron P."/>
            <person name="Duensing N."/>
            <person name="Frei-dit-Frey N."/>
            <person name="Gianinazzi-Pearson V."/>
            <person name="Gilbert B."/>
            <person name="Handa Y."/>
            <person name="Hijri M."/>
            <person name="Kaul R."/>
            <person name="Kawaguchi M."/>
            <person name="Krajinski F."/>
            <person name="Lammers P."/>
            <person name="Lapierre D."/>
            <person name="Masclaux F.G."/>
            <person name="Murat C."/>
            <person name="Morin E."/>
            <person name="Ndikumana S."/>
            <person name="Pagni M."/>
            <person name="Petitpierre D."/>
            <person name="Requena N."/>
            <person name="Rosikiewicz P."/>
            <person name="Riley R."/>
            <person name="Saito K."/>
            <person name="San Clemente H."/>
            <person name="Shapiro H."/>
            <person name="van Tuinen D."/>
            <person name="Becard G."/>
            <person name="Bonfante P."/>
            <person name="Paszkowski U."/>
            <person name="Shachar-Hill Y."/>
            <person name="Young J.P."/>
            <person name="Sanders I.R."/>
            <person name="Henrissat B."/>
            <person name="Rensing S.A."/>
            <person name="Grigoriev I.V."/>
            <person name="Corradi N."/>
            <person name="Roux C."/>
            <person name="Martin F."/>
        </authorList>
    </citation>
    <scope>NUCLEOTIDE SEQUENCE</scope>
    <source>
        <strain evidence="1">DAOM 197198</strain>
    </source>
</reference>
<proteinExistence type="predicted"/>
<gene>
    <name evidence="1" type="ORF">GLOINDRAFT_237485</name>
</gene>
<protein>
    <submittedName>
        <fullName evidence="1">Uncharacterized protein</fullName>
    </submittedName>
</protein>
<name>U9T6W6_RHIID</name>
<accession>U9T6W6</accession>
<dbReference type="AlphaFoldDB" id="U9T6W6"/>